<dbReference type="Proteomes" id="UP000000586">
    <property type="component" value="Chromosome"/>
</dbReference>
<dbReference type="HOGENOM" id="CLU_3428380_0_0_9"/>
<gene>
    <name evidence="1" type="ordered locus">spr1755</name>
</gene>
<proteinExistence type="predicted"/>
<evidence type="ECO:0000313" key="1">
    <source>
        <dbReference type="EMBL" id="AAL00558.1"/>
    </source>
</evidence>
<reference evidence="1 2" key="1">
    <citation type="journal article" date="2001" name="J. Bacteriol.">
        <title>Genome of the bacterium Streptococcus pneumoniae strain R6.</title>
        <authorList>
            <person name="Hoskins J.A."/>
            <person name="Alborn W.Jr."/>
            <person name="Arnold J."/>
            <person name="Blaszczak L."/>
            <person name="Burgett S."/>
            <person name="DeHoff B.S."/>
            <person name="Estrem S."/>
            <person name="Fritz L."/>
            <person name="Fu D.-J."/>
            <person name="Fuller W."/>
            <person name="Geringer C."/>
            <person name="Gilmour R."/>
            <person name="Glass J.S."/>
            <person name="Khoja H."/>
            <person name="Kraft A."/>
            <person name="LaGace R."/>
            <person name="LeBlanc D.J."/>
            <person name="Lee L.N."/>
            <person name="Lefkowitz E.J."/>
            <person name="Lu J."/>
            <person name="Matsushima P."/>
            <person name="McAhren S."/>
            <person name="McHenney M."/>
            <person name="McLeaster K."/>
            <person name="Mundy C."/>
            <person name="Nicas T.I."/>
            <person name="Norris F.H."/>
            <person name="O'Gara M."/>
            <person name="Peery R."/>
            <person name="Robertson G.T."/>
            <person name="Rockey P."/>
            <person name="Sun P.-M."/>
            <person name="Winkler M.E."/>
            <person name="Yang Y."/>
            <person name="Young-Bellido M."/>
            <person name="Zhao G."/>
            <person name="Zook C."/>
            <person name="Baltz R.H."/>
            <person name="Jaskunas S.Richard."/>
            <person name="Rosteck P.R.Jr."/>
            <person name="Skatrud P.L."/>
            <person name="Glass J.I."/>
        </authorList>
    </citation>
    <scope>NUCLEOTIDE SEQUENCE [LARGE SCALE GENOMIC DNA]</scope>
    <source>
        <strain evidence="2">ATCC BAA-255 / R6</strain>
    </source>
</reference>
<dbReference type="EMBL" id="AE007317">
    <property type="protein sequence ID" value="AAL00558.1"/>
    <property type="molecule type" value="Genomic_DNA"/>
</dbReference>
<organism evidence="1 2">
    <name type="scientific">Streptococcus pneumoniae (strain ATCC BAA-255 / R6)</name>
    <dbReference type="NCBI Taxonomy" id="171101"/>
    <lineage>
        <taxon>Bacteria</taxon>
        <taxon>Bacillati</taxon>
        <taxon>Bacillota</taxon>
        <taxon>Bacilli</taxon>
        <taxon>Lactobacillales</taxon>
        <taxon>Streptococcaceae</taxon>
        <taxon>Streptococcus</taxon>
    </lineage>
</organism>
<dbReference type="PIR" id="A99091">
    <property type="entry name" value="A99091"/>
</dbReference>
<dbReference type="KEGG" id="spr:spr1755"/>
<protein>
    <submittedName>
        <fullName evidence="1">Uncharacterized protein</fullName>
    </submittedName>
</protein>
<accession>Q8CYA3</accession>
<name>Q8CYA3_STRR6</name>
<sequence>MRFEVLSTSLIVTKIVFFVR</sequence>
<dbReference type="AlphaFoldDB" id="Q8CYA3"/>
<evidence type="ECO:0000313" key="2">
    <source>
        <dbReference type="Proteomes" id="UP000000586"/>
    </source>
</evidence>
<dbReference type="PIR" id="JU0330">
    <property type="entry name" value="JU0330"/>
</dbReference>
<dbReference type="STRING" id="171101.spr1755"/>
<keyword evidence="2" id="KW-1185">Reference proteome</keyword>